<evidence type="ECO:0000313" key="3">
    <source>
        <dbReference type="Proteomes" id="UP000184207"/>
    </source>
</evidence>
<dbReference type="RefSeq" id="WP_072758663.1">
    <property type="nucleotide sequence ID" value="NZ_FRDJ01000003.1"/>
</dbReference>
<evidence type="ECO:0000259" key="1">
    <source>
        <dbReference type="SMART" id="SM00228"/>
    </source>
</evidence>
<dbReference type="InterPro" id="IPR036034">
    <property type="entry name" value="PDZ_sf"/>
</dbReference>
<accession>A0A1M7SFA4</accession>
<dbReference type="STRING" id="1121883.SAMN02745226_00855"/>
<dbReference type="GO" id="GO:0120147">
    <property type="term" value="F:formylglycine-generating oxidase activity"/>
    <property type="evidence" value="ECO:0007669"/>
    <property type="project" value="TreeGrafter"/>
</dbReference>
<reference evidence="3" key="1">
    <citation type="submission" date="2016-12" db="EMBL/GenBank/DDBJ databases">
        <authorList>
            <person name="Varghese N."/>
            <person name="Submissions S."/>
        </authorList>
    </citation>
    <scope>NUCLEOTIDE SEQUENCE [LARGE SCALE GENOMIC DNA]</scope>
    <source>
        <strain evidence="3">DSM 13020</strain>
    </source>
</reference>
<sequence>MKIFSKTILSLLVILSVLAFPADVLYEDGRVLTGNLLGTEGSHLIVEADIGKVLVPIESVSSIVFNPSAKPFSGYELSVNGKIYKGYATEISTTDATVITWFGKIKLNLSQGVDYIGFEKIQFQSFGGTGLFRMELSTNENYVCILLTGDVFIGTQLAGDENYIILTDASGHTYYILENLIEDLYMPYSKVKGYDMVVLRNNRKIFGNIKVISEGKYEVSGYWGKEVVDINDVIFTTYKETKRPDATDLRNTFYDRNGIATLVVDSPIKVDGKEVRKLNIYPKEILDPRTGIVFVLVPGGSFKMGAKSSWGKVDDDELPEKDVYVSSFYISKYPITIKQYLNFLRAAQNVTTSVLVGRYITPVEIDFLGSKMRAGFTSMSSAYNFPITGINYLSAKAFCEWAGYQLPTEAQWEKAARGIDGRRYPSGNSKPEKYNDGKKDYSVNEFSNSDISPYGVVNMYGLPLEFCRDYYDKDAYKRLSSENPVNLSGQYVVARGGVLSDRITDRIVVSPSEARNDITFRVVIDAENIDKVFSQPLNNKMFGITWFVVNETVKKNYNVKSDGLYVAYVEIDSPAYAAGIKVGDVIVSVEKKNVKNADDVLKIISGKKMGDIISVSVDRNGKILELKLKLGIWNF</sequence>
<evidence type="ECO:0000313" key="2">
    <source>
        <dbReference type="EMBL" id="SHN57161.1"/>
    </source>
</evidence>
<dbReference type="PANTHER" id="PTHR23150">
    <property type="entry name" value="SULFATASE MODIFYING FACTOR 1, 2"/>
    <property type="match status" value="1"/>
</dbReference>
<dbReference type="SUPFAM" id="SSF50156">
    <property type="entry name" value="PDZ domain-like"/>
    <property type="match status" value="1"/>
</dbReference>
<dbReference type="InterPro" id="IPR051043">
    <property type="entry name" value="Sulfatase_Mod_Factor_Kinase"/>
</dbReference>
<proteinExistence type="predicted"/>
<gene>
    <name evidence="2" type="ORF">SAMN02745226_00855</name>
</gene>
<dbReference type="InterPro" id="IPR016187">
    <property type="entry name" value="CTDL_fold"/>
</dbReference>
<dbReference type="InterPro" id="IPR005532">
    <property type="entry name" value="SUMF_dom"/>
</dbReference>
<dbReference type="SMART" id="SM00228">
    <property type="entry name" value="PDZ"/>
    <property type="match status" value="1"/>
</dbReference>
<name>A0A1M7SFA4_FERGO</name>
<organism evidence="2 3">
    <name type="scientific">Fervidobacterium gondwanense DSM 13020</name>
    <dbReference type="NCBI Taxonomy" id="1121883"/>
    <lineage>
        <taxon>Bacteria</taxon>
        <taxon>Thermotogati</taxon>
        <taxon>Thermotogota</taxon>
        <taxon>Thermotogae</taxon>
        <taxon>Thermotogales</taxon>
        <taxon>Fervidobacteriaceae</taxon>
        <taxon>Fervidobacterium</taxon>
    </lineage>
</organism>
<dbReference type="SUPFAM" id="SSF56436">
    <property type="entry name" value="C-type lectin-like"/>
    <property type="match status" value="1"/>
</dbReference>
<protein>
    <submittedName>
        <fullName evidence="2">Formylglycine-generating enzyme, required for sulfatase activity, contains SUMF1/FGE domain</fullName>
    </submittedName>
</protein>
<dbReference type="Gene3D" id="2.30.42.10">
    <property type="match status" value="1"/>
</dbReference>
<dbReference type="PANTHER" id="PTHR23150:SF19">
    <property type="entry name" value="FORMYLGLYCINE-GENERATING ENZYME"/>
    <property type="match status" value="1"/>
</dbReference>
<dbReference type="OrthoDB" id="9812707at2"/>
<dbReference type="InterPro" id="IPR042095">
    <property type="entry name" value="SUMF_sf"/>
</dbReference>
<dbReference type="InterPro" id="IPR001478">
    <property type="entry name" value="PDZ"/>
</dbReference>
<dbReference type="EMBL" id="FRDJ01000003">
    <property type="protein sequence ID" value="SHN57161.1"/>
    <property type="molecule type" value="Genomic_DNA"/>
</dbReference>
<keyword evidence="3" id="KW-1185">Reference proteome</keyword>
<dbReference type="Pfam" id="PF13180">
    <property type="entry name" value="PDZ_2"/>
    <property type="match status" value="1"/>
</dbReference>
<feature type="domain" description="PDZ" evidence="1">
    <location>
        <begin position="543"/>
        <end position="621"/>
    </location>
</feature>
<dbReference type="Gene3D" id="3.90.1580.10">
    <property type="entry name" value="paralog of FGE (formylglycine-generating enzyme)"/>
    <property type="match status" value="1"/>
</dbReference>
<dbReference type="Pfam" id="PF03781">
    <property type="entry name" value="FGE-sulfatase"/>
    <property type="match status" value="1"/>
</dbReference>
<dbReference type="CDD" id="cd06779">
    <property type="entry name" value="cpPDZ_Deg_HtrA-like"/>
    <property type="match status" value="1"/>
</dbReference>
<dbReference type="AlphaFoldDB" id="A0A1M7SFA4"/>
<dbReference type="Proteomes" id="UP000184207">
    <property type="component" value="Unassembled WGS sequence"/>
</dbReference>